<name>A0A0A9S409_ARUDO</name>
<organism evidence="1">
    <name type="scientific">Arundo donax</name>
    <name type="common">Giant reed</name>
    <name type="synonym">Donax arundinaceus</name>
    <dbReference type="NCBI Taxonomy" id="35708"/>
    <lineage>
        <taxon>Eukaryota</taxon>
        <taxon>Viridiplantae</taxon>
        <taxon>Streptophyta</taxon>
        <taxon>Embryophyta</taxon>
        <taxon>Tracheophyta</taxon>
        <taxon>Spermatophyta</taxon>
        <taxon>Magnoliopsida</taxon>
        <taxon>Liliopsida</taxon>
        <taxon>Poales</taxon>
        <taxon>Poaceae</taxon>
        <taxon>PACMAD clade</taxon>
        <taxon>Arundinoideae</taxon>
        <taxon>Arundineae</taxon>
        <taxon>Arundo</taxon>
    </lineage>
</organism>
<dbReference type="AlphaFoldDB" id="A0A0A9S409"/>
<dbReference type="EMBL" id="GBRH01169458">
    <property type="protein sequence ID" value="JAE28438.1"/>
    <property type="molecule type" value="Transcribed_RNA"/>
</dbReference>
<protein>
    <submittedName>
        <fullName evidence="1">CRF3</fullName>
    </submittedName>
</protein>
<accession>A0A0A9S409</accession>
<evidence type="ECO:0000313" key="1">
    <source>
        <dbReference type="EMBL" id="JAE28438.1"/>
    </source>
</evidence>
<reference evidence="1" key="1">
    <citation type="submission" date="2014-09" db="EMBL/GenBank/DDBJ databases">
        <authorList>
            <person name="Magalhaes I.L.F."/>
            <person name="Oliveira U."/>
            <person name="Santos F.R."/>
            <person name="Vidigal T.H.D.A."/>
            <person name="Brescovit A.D."/>
            <person name="Santos A.J."/>
        </authorList>
    </citation>
    <scope>NUCLEOTIDE SEQUENCE</scope>
    <source>
        <tissue evidence="1">Shoot tissue taken approximately 20 cm above the soil surface</tissue>
    </source>
</reference>
<proteinExistence type="predicted"/>
<sequence>MHNHHQFMESEMLQMFTLVSHNCRKQAGGSGYSDW</sequence>
<reference evidence="1" key="2">
    <citation type="journal article" date="2015" name="Data Brief">
        <title>Shoot transcriptome of the giant reed, Arundo donax.</title>
        <authorList>
            <person name="Barrero R.A."/>
            <person name="Guerrero F.D."/>
            <person name="Moolhuijzen P."/>
            <person name="Goolsby J.A."/>
            <person name="Tidwell J."/>
            <person name="Bellgard S.E."/>
            <person name="Bellgard M.I."/>
        </authorList>
    </citation>
    <scope>NUCLEOTIDE SEQUENCE</scope>
    <source>
        <tissue evidence="1">Shoot tissue taken approximately 20 cm above the soil surface</tissue>
    </source>
</reference>